<comment type="caution">
    <text evidence="2">The sequence shown here is derived from an EMBL/GenBank/DDBJ whole genome shotgun (WGS) entry which is preliminary data.</text>
</comment>
<evidence type="ECO:0000313" key="3">
    <source>
        <dbReference type="Proteomes" id="UP000639010"/>
    </source>
</evidence>
<dbReference type="EMBL" id="JADBGG010000020">
    <property type="protein sequence ID" value="MBE1425960.1"/>
    <property type="molecule type" value="Genomic_DNA"/>
</dbReference>
<dbReference type="Pfam" id="PF01408">
    <property type="entry name" value="GFO_IDH_MocA"/>
    <property type="match status" value="1"/>
</dbReference>
<dbReference type="PANTHER" id="PTHR43377">
    <property type="entry name" value="BILIVERDIN REDUCTASE A"/>
    <property type="match status" value="1"/>
</dbReference>
<proteinExistence type="predicted"/>
<protein>
    <submittedName>
        <fullName evidence="2">Dehydrogenase</fullName>
    </submittedName>
</protein>
<organism evidence="2 3">
    <name type="scientific">Desulfomicrobium macestii</name>
    <dbReference type="NCBI Taxonomy" id="90731"/>
    <lineage>
        <taxon>Bacteria</taxon>
        <taxon>Pseudomonadati</taxon>
        <taxon>Thermodesulfobacteriota</taxon>
        <taxon>Desulfovibrionia</taxon>
        <taxon>Desulfovibrionales</taxon>
        <taxon>Desulfomicrobiaceae</taxon>
        <taxon>Desulfomicrobium</taxon>
    </lineage>
</organism>
<dbReference type="PANTHER" id="PTHR43377:SF1">
    <property type="entry name" value="BILIVERDIN REDUCTASE A"/>
    <property type="match status" value="1"/>
</dbReference>
<dbReference type="Gene3D" id="3.40.50.720">
    <property type="entry name" value="NAD(P)-binding Rossmann-like Domain"/>
    <property type="match status" value="1"/>
</dbReference>
<dbReference type="InterPro" id="IPR000683">
    <property type="entry name" value="Gfo/Idh/MocA-like_OxRdtase_N"/>
</dbReference>
<gene>
    <name evidence="2" type="ORF">H4684_002619</name>
</gene>
<feature type="domain" description="Gfo/Idh/MocA-like oxidoreductase N-terminal" evidence="1">
    <location>
        <begin position="56"/>
        <end position="173"/>
    </location>
</feature>
<sequence>MDYTKQNFAFKFKKTVRYIRLYGIKRTLVKIKGQYHMKKLYSNLPTILINSDSGHLGVIGCGNYAFSNIAYYIYKNYGSVIRGAMDVDINKAASLYENYGLSYYTESADKIIHDPGIDLIYVASNHASHAEYAIQALQAGKSVHIEKPHVVREDQLQRLCAAMAENKGRVNLGFNRPHSRIGLAIKKYLDAEAGPTMFNWFIAGHEISPEHWYFKDEEGGRVLGNLCHWTDFVLQLIAPKDRYPLTITPTRGKKSDCDIAVTYMFGDESIAAITFSAKGHTFEGVRERFAAHRGNVLISMDDFKDLTVEVIEKKHKLSPFFRDHGHERNIIRSYEMVRPRSGVAPDNCSLEYVWETGNLFLKTRESLETNQKIVIHSGWNGS</sequence>
<evidence type="ECO:0000313" key="2">
    <source>
        <dbReference type="EMBL" id="MBE1425960.1"/>
    </source>
</evidence>
<dbReference type="InterPro" id="IPR036291">
    <property type="entry name" value="NAD(P)-bd_dom_sf"/>
</dbReference>
<evidence type="ECO:0000259" key="1">
    <source>
        <dbReference type="Pfam" id="PF01408"/>
    </source>
</evidence>
<keyword evidence="3" id="KW-1185">Reference proteome</keyword>
<reference evidence="2 3" key="1">
    <citation type="submission" date="2020-10" db="EMBL/GenBank/DDBJ databases">
        <title>Genomic Encyclopedia of Type Strains, Phase IV (KMG-IV): sequencing the most valuable type-strain genomes for metagenomic binning, comparative biology and taxonomic classification.</title>
        <authorList>
            <person name="Goeker M."/>
        </authorList>
    </citation>
    <scope>NUCLEOTIDE SEQUENCE [LARGE SCALE GENOMIC DNA]</scope>
    <source>
        <strain evidence="2 3">DSM 4194</strain>
    </source>
</reference>
<dbReference type="SUPFAM" id="SSF51735">
    <property type="entry name" value="NAD(P)-binding Rossmann-fold domains"/>
    <property type="match status" value="1"/>
</dbReference>
<dbReference type="InterPro" id="IPR051450">
    <property type="entry name" value="Gfo/Idh/MocA_Oxidoreductases"/>
</dbReference>
<name>A0ABR9H5K0_9BACT</name>
<dbReference type="Gene3D" id="3.30.360.10">
    <property type="entry name" value="Dihydrodipicolinate Reductase, domain 2"/>
    <property type="match status" value="1"/>
</dbReference>
<dbReference type="Proteomes" id="UP000639010">
    <property type="component" value="Unassembled WGS sequence"/>
</dbReference>
<accession>A0ABR9H5K0</accession>